<dbReference type="EMBL" id="ML732320">
    <property type="protein sequence ID" value="KAB8069946.1"/>
    <property type="molecule type" value="Genomic_DNA"/>
</dbReference>
<dbReference type="Gene3D" id="1.20.1510.10">
    <property type="entry name" value="Cation efflux protein transmembrane domain"/>
    <property type="match status" value="1"/>
</dbReference>
<dbReference type="Pfam" id="PF01545">
    <property type="entry name" value="Cation_efflux"/>
    <property type="match status" value="1"/>
</dbReference>
<dbReference type="PANTHER" id="PTHR45820">
    <property type="entry name" value="FI23527P1"/>
    <property type="match status" value="1"/>
</dbReference>
<keyword evidence="7 8" id="KW-0472">Membrane</keyword>
<feature type="transmembrane region" description="Helical" evidence="8">
    <location>
        <begin position="12"/>
        <end position="31"/>
    </location>
</feature>
<gene>
    <name evidence="11" type="ORF">BDV29DRAFT_160930</name>
</gene>
<evidence type="ECO:0000256" key="5">
    <source>
        <dbReference type="ARBA" id="ARBA00022833"/>
    </source>
</evidence>
<dbReference type="NCBIfam" id="TIGR01297">
    <property type="entry name" value="CDF"/>
    <property type="match status" value="1"/>
</dbReference>
<keyword evidence="6 8" id="KW-1133">Transmembrane helix</keyword>
<reference evidence="11 12" key="1">
    <citation type="submission" date="2019-04" db="EMBL/GenBank/DDBJ databases">
        <title>Friends and foes A comparative genomics study of 23 Aspergillus species from section Flavi.</title>
        <authorList>
            <consortium name="DOE Joint Genome Institute"/>
            <person name="Kjaerbolling I."/>
            <person name="Vesth T."/>
            <person name="Frisvad J.C."/>
            <person name="Nybo J.L."/>
            <person name="Theobald S."/>
            <person name="Kildgaard S."/>
            <person name="Isbrandt T."/>
            <person name="Kuo A."/>
            <person name="Sato A."/>
            <person name="Lyhne E.K."/>
            <person name="Kogle M.E."/>
            <person name="Wiebenga A."/>
            <person name="Kun R.S."/>
            <person name="Lubbers R.J."/>
            <person name="Makela M.R."/>
            <person name="Barry K."/>
            <person name="Chovatia M."/>
            <person name="Clum A."/>
            <person name="Daum C."/>
            <person name="Haridas S."/>
            <person name="He G."/>
            <person name="LaButti K."/>
            <person name="Lipzen A."/>
            <person name="Mondo S."/>
            <person name="Riley R."/>
            <person name="Salamov A."/>
            <person name="Simmons B.A."/>
            <person name="Magnuson J.K."/>
            <person name="Henrissat B."/>
            <person name="Mortensen U.H."/>
            <person name="Larsen T.O."/>
            <person name="Devries R.P."/>
            <person name="Grigoriev I.V."/>
            <person name="Machida M."/>
            <person name="Baker S.E."/>
            <person name="Andersen M.R."/>
        </authorList>
    </citation>
    <scope>NUCLEOTIDE SEQUENCE [LARGE SCALE GENOMIC DNA]</scope>
    <source>
        <strain evidence="11 12">CBS 151.66</strain>
    </source>
</reference>
<organism evidence="11 12">
    <name type="scientific">Aspergillus leporis</name>
    <dbReference type="NCBI Taxonomy" id="41062"/>
    <lineage>
        <taxon>Eukaryota</taxon>
        <taxon>Fungi</taxon>
        <taxon>Dikarya</taxon>
        <taxon>Ascomycota</taxon>
        <taxon>Pezizomycotina</taxon>
        <taxon>Eurotiomycetes</taxon>
        <taxon>Eurotiomycetidae</taxon>
        <taxon>Eurotiales</taxon>
        <taxon>Aspergillaceae</taxon>
        <taxon>Aspergillus</taxon>
        <taxon>Aspergillus subgen. Circumdati</taxon>
    </lineage>
</organism>
<dbReference type="SUPFAM" id="SSF161111">
    <property type="entry name" value="Cation efflux protein transmembrane domain-like"/>
    <property type="match status" value="1"/>
</dbReference>
<name>A0A5N5WN08_9EURO</name>
<feature type="domain" description="Cation efflux protein cytoplasmic" evidence="10">
    <location>
        <begin position="267"/>
        <end position="339"/>
    </location>
</feature>
<evidence type="ECO:0000256" key="8">
    <source>
        <dbReference type="SAM" id="Phobius"/>
    </source>
</evidence>
<feature type="transmembrane region" description="Helical" evidence="8">
    <location>
        <begin position="118"/>
        <end position="141"/>
    </location>
</feature>
<evidence type="ECO:0000313" key="11">
    <source>
        <dbReference type="EMBL" id="KAB8069946.1"/>
    </source>
</evidence>
<evidence type="ECO:0000256" key="7">
    <source>
        <dbReference type="ARBA" id="ARBA00023136"/>
    </source>
</evidence>
<accession>A0A5N5WN08</accession>
<evidence type="ECO:0000256" key="4">
    <source>
        <dbReference type="ARBA" id="ARBA00022692"/>
    </source>
</evidence>
<dbReference type="GO" id="GO:0005385">
    <property type="term" value="F:zinc ion transmembrane transporter activity"/>
    <property type="evidence" value="ECO:0007669"/>
    <property type="project" value="TreeGrafter"/>
</dbReference>
<evidence type="ECO:0000256" key="1">
    <source>
        <dbReference type="ARBA" id="ARBA00004141"/>
    </source>
</evidence>
<comment type="similarity">
    <text evidence="2">Belongs to the cation diffusion facilitator (CDF) transporter (TC 2.A.4) family. SLC30A subfamily.</text>
</comment>
<evidence type="ECO:0000256" key="2">
    <source>
        <dbReference type="ARBA" id="ARBA00008873"/>
    </source>
</evidence>
<keyword evidence="12" id="KW-1185">Reference proteome</keyword>
<dbReference type="SUPFAM" id="SSF160240">
    <property type="entry name" value="Cation efflux protein cytoplasmic domain-like"/>
    <property type="match status" value="1"/>
</dbReference>
<keyword evidence="3" id="KW-0813">Transport</keyword>
<protein>
    <submittedName>
        <fullName evidence="11">Cation diffusion facilitator family metal ion transporter</fullName>
    </submittedName>
</protein>
<dbReference type="OrthoDB" id="9944568at2759"/>
<evidence type="ECO:0000256" key="3">
    <source>
        <dbReference type="ARBA" id="ARBA00022448"/>
    </source>
</evidence>
<comment type="subcellular location">
    <subcellularLocation>
        <location evidence="1">Membrane</location>
        <topology evidence="1">Multi-pass membrane protein</topology>
    </subcellularLocation>
</comment>
<evidence type="ECO:0000256" key="6">
    <source>
        <dbReference type="ARBA" id="ARBA00022989"/>
    </source>
</evidence>
<feature type="transmembrane region" description="Helical" evidence="8">
    <location>
        <begin position="37"/>
        <end position="58"/>
    </location>
</feature>
<proteinExistence type="inferred from homology"/>
<sequence length="383" mass="41302">MGFRITRAQRLSAVIAISSVFFVAEISIGFYTHSLALVADAFHYLNDLIGFVVALVALRVSETDDAPKSLSFGWQRAQLLGAFFNGALLFALGISVFLQSIERFISLQYVENPRLMFIMGAVGLGLNLISAIFLHGVSAILQWDGEHDHGNGHGHGHSAVPLSSISPIGDEGDISKHHNHKHHQNTTPPVSLGHDLGMLGVLLHVISDAANNLGVMAAALVIWFTHYEGRYYADPGTSMGISLMIMLTSLPLVRRAGLILLESAPNGVDPADVKHDLEKVPGVLAIHELHIWRLNQSKTLASVHVVVSDPSVANFAKTTKTINECFHAYGIHSATLQPETSPVAAAITTGHPPAEVHQGLRKRSLEKCQVMCGTLCEELTCCG</sequence>
<dbReference type="AlphaFoldDB" id="A0A5N5WN08"/>
<evidence type="ECO:0000259" key="9">
    <source>
        <dbReference type="Pfam" id="PF01545"/>
    </source>
</evidence>
<dbReference type="InterPro" id="IPR027469">
    <property type="entry name" value="Cation_efflux_TMD_sf"/>
</dbReference>
<dbReference type="PANTHER" id="PTHR45820:SF5">
    <property type="entry name" value="DIFFUSION FACILITATOR FAMILY METAL ION TRANSPORTER, PUTATIVE-RELATED"/>
    <property type="match status" value="1"/>
</dbReference>
<feature type="domain" description="Cation efflux protein transmembrane" evidence="9">
    <location>
        <begin position="13"/>
        <end position="261"/>
    </location>
</feature>
<dbReference type="InterPro" id="IPR027470">
    <property type="entry name" value="Cation_efflux_CTD"/>
</dbReference>
<dbReference type="Proteomes" id="UP000326565">
    <property type="component" value="Unassembled WGS sequence"/>
</dbReference>
<keyword evidence="4 8" id="KW-0812">Transmembrane</keyword>
<dbReference type="GO" id="GO:0016020">
    <property type="term" value="C:membrane"/>
    <property type="evidence" value="ECO:0007669"/>
    <property type="project" value="UniProtKB-SubCell"/>
</dbReference>
<evidence type="ECO:0000313" key="12">
    <source>
        <dbReference type="Proteomes" id="UP000326565"/>
    </source>
</evidence>
<dbReference type="InterPro" id="IPR002524">
    <property type="entry name" value="Cation_efflux"/>
</dbReference>
<dbReference type="InterPro" id="IPR036837">
    <property type="entry name" value="Cation_efflux_CTD_sf"/>
</dbReference>
<evidence type="ECO:0000259" key="10">
    <source>
        <dbReference type="Pfam" id="PF16916"/>
    </source>
</evidence>
<dbReference type="GO" id="GO:0006882">
    <property type="term" value="P:intracellular zinc ion homeostasis"/>
    <property type="evidence" value="ECO:0007669"/>
    <property type="project" value="TreeGrafter"/>
</dbReference>
<keyword evidence="5" id="KW-0862">Zinc</keyword>
<dbReference type="InterPro" id="IPR058533">
    <property type="entry name" value="Cation_efflux_TM"/>
</dbReference>
<dbReference type="Pfam" id="PF16916">
    <property type="entry name" value="ZT_dimer"/>
    <property type="match status" value="1"/>
</dbReference>
<feature type="transmembrane region" description="Helical" evidence="8">
    <location>
        <begin position="79"/>
        <end position="98"/>
    </location>
</feature>